<keyword evidence="4" id="KW-1185">Reference proteome</keyword>
<gene>
    <name evidence="3" type="ORF">CIL05_01225</name>
</gene>
<feature type="region of interest" description="Disordered" evidence="1">
    <location>
        <begin position="20"/>
        <end position="87"/>
    </location>
</feature>
<feature type="compositionally biased region" description="Basic and acidic residues" evidence="1">
    <location>
        <begin position="26"/>
        <end position="53"/>
    </location>
</feature>
<keyword evidence="2" id="KW-0732">Signal</keyword>
<proteinExistence type="predicted"/>
<reference evidence="3 4" key="1">
    <citation type="submission" date="2017-08" db="EMBL/GenBank/DDBJ databases">
        <title>Virgibacillus indicus sp. nov. and Virgibacillus profoundi sp. nov, two moderately halophilic bacteria isolated from marine sediment by using the Microfluidic Streak Plate.</title>
        <authorList>
            <person name="Xu B."/>
            <person name="Hu B."/>
            <person name="Wang J."/>
            <person name="Zhu Y."/>
            <person name="Huang L."/>
            <person name="Du W."/>
            <person name="Huang Y."/>
        </authorList>
    </citation>
    <scope>NUCLEOTIDE SEQUENCE [LARGE SCALE GENOMIC DNA]</scope>
    <source>
        <strain evidence="3 4">IO3-P3-H5</strain>
    </source>
</reference>
<dbReference type="OrthoDB" id="2837979at2"/>
<feature type="signal peptide" evidence="2">
    <location>
        <begin position="1"/>
        <end position="18"/>
    </location>
</feature>
<evidence type="ECO:0000256" key="1">
    <source>
        <dbReference type="SAM" id="MobiDB-lite"/>
    </source>
</evidence>
<evidence type="ECO:0000313" key="3">
    <source>
        <dbReference type="EMBL" id="PAV31302.1"/>
    </source>
</evidence>
<evidence type="ECO:0000256" key="2">
    <source>
        <dbReference type="SAM" id="SignalP"/>
    </source>
</evidence>
<sequence>MRKLLFMLILITILAACSNEDTNESPVEKGDSSEQEQEIEKENNSEVDNNQHTDDEESEEDREKENEEVEGDGENNEEDSTEDIGLIKYRPEAGTSKTFMQNDEFEITYEILAANEQYIQRIISFGDNITLQILEWTPDSIAIVYQEENPTDTSDQLDSFEAYEPPITLVDSDSLGEGNSSDWEIVSTDETVKVPFGEFSEVYLVKQTFESDTTGDKTISQAFYAPNMGLVKETVEVTGDNGYEITTELENTTKN</sequence>
<comment type="caution">
    <text evidence="3">The sequence shown here is derived from an EMBL/GenBank/DDBJ whole genome shotgun (WGS) entry which is preliminary data.</text>
</comment>
<dbReference type="PROSITE" id="PS51257">
    <property type="entry name" value="PROKAR_LIPOPROTEIN"/>
    <property type="match status" value="1"/>
</dbReference>
<organism evidence="3 4">
    <name type="scientific">Virgibacillus profundi</name>
    <dbReference type="NCBI Taxonomy" id="2024555"/>
    <lineage>
        <taxon>Bacteria</taxon>
        <taxon>Bacillati</taxon>
        <taxon>Bacillota</taxon>
        <taxon>Bacilli</taxon>
        <taxon>Bacillales</taxon>
        <taxon>Bacillaceae</taxon>
        <taxon>Virgibacillus</taxon>
    </lineage>
</organism>
<protein>
    <submittedName>
        <fullName evidence="3">Uncharacterized protein</fullName>
    </submittedName>
</protein>
<dbReference type="EMBL" id="NPOA01000001">
    <property type="protein sequence ID" value="PAV31302.1"/>
    <property type="molecule type" value="Genomic_DNA"/>
</dbReference>
<feature type="compositionally biased region" description="Acidic residues" evidence="1">
    <location>
        <begin position="54"/>
        <end position="82"/>
    </location>
</feature>
<evidence type="ECO:0000313" key="4">
    <source>
        <dbReference type="Proteomes" id="UP000218887"/>
    </source>
</evidence>
<accession>A0A2A2IIE1</accession>
<name>A0A2A2IIE1_9BACI</name>
<dbReference type="RefSeq" id="WP_095653673.1">
    <property type="nucleotide sequence ID" value="NZ_NPOA01000001.1"/>
</dbReference>
<dbReference type="Proteomes" id="UP000218887">
    <property type="component" value="Unassembled WGS sequence"/>
</dbReference>
<dbReference type="AlphaFoldDB" id="A0A2A2IIE1"/>
<feature type="chain" id="PRO_5039537170" evidence="2">
    <location>
        <begin position="19"/>
        <end position="255"/>
    </location>
</feature>